<dbReference type="SUPFAM" id="SSF51197">
    <property type="entry name" value="Clavaminate synthase-like"/>
    <property type="match status" value="1"/>
</dbReference>
<dbReference type="Pfam" id="PF05721">
    <property type="entry name" value="PhyH"/>
    <property type="match status" value="1"/>
</dbReference>
<gene>
    <name evidence="3" type="primary">LOC100204757</name>
</gene>
<proteinExistence type="predicted"/>
<dbReference type="RefSeq" id="XP_065648251.1">
    <property type="nucleotide sequence ID" value="XM_065792179.1"/>
</dbReference>
<accession>A0ABM4BGV3</accession>
<organism evidence="2 3">
    <name type="scientific">Hydra vulgaris</name>
    <name type="common">Hydra</name>
    <name type="synonym">Hydra attenuata</name>
    <dbReference type="NCBI Taxonomy" id="6087"/>
    <lineage>
        <taxon>Eukaryota</taxon>
        <taxon>Metazoa</taxon>
        <taxon>Cnidaria</taxon>
        <taxon>Hydrozoa</taxon>
        <taxon>Hydroidolina</taxon>
        <taxon>Anthoathecata</taxon>
        <taxon>Aplanulata</taxon>
        <taxon>Hydridae</taxon>
        <taxon>Hydra</taxon>
    </lineage>
</organism>
<dbReference type="InterPro" id="IPR008775">
    <property type="entry name" value="Phytyl_CoA_dOase-like"/>
</dbReference>
<protein>
    <submittedName>
        <fullName evidence="3">Probable alpha-ketoglutarate-dependent hypophosphite dioxygenase isoform X2</fullName>
    </submittedName>
</protein>
<dbReference type="GO" id="GO:0051213">
    <property type="term" value="F:dioxygenase activity"/>
    <property type="evidence" value="ECO:0007669"/>
    <property type="project" value="UniProtKB-KW"/>
</dbReference>
<comment type="cofactor">
    <cofactor evidence="1">
        <name>Fe cation</name>
        <dbReference type="ChEBI" id="CHEBI:24875"/>
    </cofactor>
</comment>
<dbReference type="GeneID" id="100204757"/>
<evidence type="ECO:0000313" key="2">
    <source>
        <dbReference type="Proteomes" id="UP001652625"/>
    </source>
</evidence>
<dbReference type="Gene3D" id="2.60.120.620">
    <property type="entry name" value="q2cbj1_9rhob like domain"/>
    <property type="match status" value="1"/>
</dbReference>
<reference evidence="3" key="1">
    <citation type="submission" date="2025-08" db="UniProtKB">
        <authorList>
            <consortium name="RefSeq"/>
        </authorList>
    </citation>
    <scope>IDENTIFICATION</scope>
</reference>
<evidence type="ECO:0000256" key="1">
    <source>
        <dbReference type="ARBA" id="ARBA00001962"/>
    </source>
</evidence>
<name>A0ABM4BGV3_HYDVU</name>
<evidence type="ECO:0000313" key="3">
    <source>
        <dbReference type="RefSeq" id="XP_065648251.1"/>
    </source>
</evidence>
<dbReference type="Proteomes" id="UP001652625">
    <property type="component" value="Chromosome 03"/>
</dbReference>
<dbReference type="PANTHER" id="PTHR20883:SF46">
    <property type="entry name" value="PHYTANOYL-COA HYDROXYLASE"/>
    <property type="match status" value="1"/>
</dbReference>
<keyword evidence="3" id="KW-0560">Oxidoreductase</keyword>
<keyword evidence="3" id="KW-0223">Dioxygenase</keyword>
<dbReference type="PANTHER" id="PTHR20883">
    <property type="entry name" value="PHYTANOYL-COA DIOXYGENASE DOMAIN CONTAINING 1"/>
    <property type="match status" value="1"/>
</dbReference>
<keyword evidence="2" id="KW-1185">Reference proteome</keyword>
<sequence>MEVILRSFCYRTLMVRCARKYNSFNKILTSDQVEQYREEGYTVVKNLLSEEELKQTRVALDELKERSIKSFQAGEKSDIYEVERGADGKQILNRIRFPCELHETFYNLQRHDKILDCVEDLIGPSFRYIAQDKLNLKPACTGAAVRWHQDWAFFPHTNDSVLTASILLHDTTRSNGCLQIVPGTHKGPILSHYFNNTFANVITDKKFKPNNLVYLEAPAGSLTLHNARVVHGSAKNTSNQPRSTLCFVFTAMDAWPLLGVGGRDFMNSGPVDYDLFTATLLRGNSCFTPRMENIPVSLPIPFHATSSVFKIEFETADEPAP</sequence>